<evidence type="ECO:0000313" key="10">
    <source>
        <dbReference type="EMBL" id="OGY50549.1"/>
    </source>
</evidence>
<comment type="subcellular location">
    <subcellularLocation>
        <location evidence="7">Cytoplasm</location>
    </subcellularLocation>
</comment>
<dbReference type="InterPro" id="IPR000178">
    <property type="entry name" value="TF_IF2_bacterial-like"/>
</dbReference>
<dbReference type="FunFam" id="3.40.50.10050:FF:000001">
    <property type="entry name" value="Translation initiation factor IF-2"/>
    <property type="match status" value="1"/>
</dbReference>
<feature type="binding site" evidence="7">
    <location>
        <begin position="221"/>
        <end position="225"/>
    </location>
    <ligand>
        <name>GTP</name>
        <dbReference type="ChEBI" id="CHEBI:37565"/>
    </ligand>
</feature>
<dbReference type="PANTHER" id="PTHR43381">
    <property type="entry name" value="TRANSLATION INITIATION FACTOR IF-2-RELATED"/>
    <property type="match status" value="1"/>
</dbReference>
<dbReference type="InterPro" id="IPR005225">
    <property type="entry name" value="Small_GTP-bd"/>
</dbReference>
<feature type="binding site" evidence="7">
    <location>
        <begin position="175"/>
        <end position="182"/>
    </location>
    <ligand>
        <name>GTP</name>
        <dbReference type="ChEBI" id="CHEBI:37565"/>
    </ligand>
</feature>
<sequence>MNVTELARKLKITTKELLEILPVVGFDIGRRAIKIDDRTGRKIVEQWSQLLAAYQEKTAAAKPAETEATVAEAPAVKQVTVPSTIRVKDFAEKLKLPISKVIAELMKNGVLASLNEPIDFDTASVIGQDLGFEVVADTHEQARAETAASATLERLLQEEDQTKRKPRPPVVVVMGHVDHGKTKLLDTIRKTNVVAQESGGITQHIGAYQTVHKGKMITFIDTPGHEAFTTMRSRGARAADVAILVIAADDSIQPQTKESIKIINSAGLPMVVAINKIDKPDANPDRVKQDLAALNLAPEEWGGKTICVPISAKQGTGIDDLLEMILLVADTQAEQITANPDRPAVGTIVESHISKGEGPVATVLIQNGTLHRGDLVTIGDTFYGKVRAMKDFIGGDVSEATPSMPVKIIGLKAAASVGDILQVTADVDRKSRVSSYQLKEQATAYSKPREEIGPQENRQALNLVIKADVLGSLEAIISSLVALDHPEVSVNIIAKGLGNITEGDVQRAATGGAQLIGFHVKPTQAAEQLAREAKVELKIYQVIYHLIEEVKAKLEAMLKPEVIRTELGMLKVLAVFVKEKDVMVVGGAVTRGLAVIRSKVDVVRAKQTVATGTLAQLQMNKIAVNEATAGQECGIRFEGKPVIQVGDSLVFYTEVVKEKKIG</sequence>
<comment type="caution">
    <text evidence="10">The sequence shown here is derived from an EMBL/GenBank/DDBJ whole genome shotgun (WGS) entry which is preliminary data.</text>
</comment>
<dbReference type="PROSITE" id="PS51722">
    <property type="entry name" value="G_TR_2"/>
    <property type="match status" value="1"/>
</dbReference>
<dbReference type="GO" id="GO:0005525">
    <property type="term" value="F:GTP binding"/>
    <property type="evidence" value="ECO:0007669"/>
    <property type="project" value="UniProtKB-KW"/>
</dbReference>
<dbReference type="SUPFAM" id="SSF52156">
    <property type="entry name" value="Initiation factor IF2/eIF5b, domain 3"/>
    <property type="match status" value="1"/>
</dbReference>
<keyword evidence="6 7" id="KW-0342">GTP-binding</keyword>
<dbReference type="Gene3D" id="3.40.50.10050">
    <property type="entry name" value="Translation initiation factor IF- 2, domain 3"/>
    <property type="match status" value="1"/>
</dbReference>
<dbReference type="InterPro" id="IPR009000">
    <property type="entry name" value="Transl_B-barrel_sf"/>
</dbReference>
<dbReference type="GO" id="GO:0003924">
    <property type="term" value="F:GTPase activity"/>
    <property type="evidence" value="ECO:0007669"/>
    <property type="project" value="UniProtKB-UniRule"/>
</dbReference>
<dbReference type="InterPro" id="IPR023115">
    <property type="entry name" value="TIF_IF2_dom3"/>
</dbReference>
<feature type="region of interest" description="G-domain" evidence="7">
    <location>
        <begin position="169"/>
        <end position="317"/>
    </location>
</feature>
<evidence type="ECO:0000256" key="5">
    <source>
        <dbReference type="ARBA" id="ARBA00022917"/>
    </source>
</evidence>
<reference evidence="10 11" key="1">
    <citation type="journal article" date="2016" name="Nat. Commun.">
        <title>Thousands of microbial genomes shed light on interconnected biogeochemical processes in an aquifer system.</title>
        <authorList>
            <person name="Anantharaman K."/>
            <person name="Brown C.T."/>
            <person name="Hug L.A."/>
            <person name="Sharon I."/>
            <person name="Castelle C.J."/>
            <person name="Probst A.J."/>
            <person name="Thomas B.C."/>
            <person name="Singh A."/>
            <person name="Wilkins M.J."/>
            <person name="Karaoz U."/>
            <person name="Brodie E.L."/>
            <person name="Williams K.H."/>
            <person name="Hubbard S.S."/>
            <person name="Banfield J.F."/>
        </authorList>
    </citation>
    <scope>NUCLEOTIDE SEQUENCE [LARGE SCALE GENOMIC DNA]</scope>
</reference>
<dbReference type="PANTHER" id="PTHR43381:SF5">
    <property type="entry name" value="TR-TYPE G DOMAIN-CONTAINING PROTEIN"/>
    <property type="match status" value="1"/>
</dbReference>
<dbReference type="Pfam" id="PF04760">
    <property type="entry name" value="IF2_N"/>
    <property type="match status" value="1"/>
</dbReference>
<dbReference type="NCBIfam" id="TIGR00487">
    <property type="entry name" value="IF-2"/>
    <property type="match status" value="1"/>
</dbReference>
<protein>
    <recommendedName>
        <fullName evidence="2 7">Translation initiation factor IF-2</fullName>
    </recommendedName>
</protein>
<dbReference type="InterPro" id="IPR027417">
    <property type="entry name" value="P-loop_NTPase"/>
</dbReference>
<dbReference type="InterPro" id="IPR006847">
    <property type="entry name" value="IF2_N"/>
</dbReference>
<gene>
    <name evidence="7" type="primary">infB</name>
    <name evidence="10" type="ORF">A3J59_05085</name>
</gene>
<dbReference type="EMBL" id="MHIL01000029">
    <property type="protein sequence ID" value="OGY50549.1"/>
    <property type="molecule type" value="Genomic_DNA"/>
</dbReference>
<dbReference type="Proteomes" id="UP000177310">
    <property type="component" value="Unassembled WGS sequence"/>
</dbReference>
<dbReference type="NCBIfam" id="TIGR00231">
    <property type="entry name" value="small_GTP"/>
    <property type="match status" value="1"/>
</dbReference>
<keyword evidence="4 7" id="KW-0547">Nucleotide-binding</keyword>
<dbReference type="InterPro" id="IPR044145">
    <property type="entry name" value="IF2_II"/>
</dbReference>
<keyword evidence="7" id="KW-0963">Cytoplasm</keyword>
<dbReference type="InterPro" id="IPR000795">
    <property type="entry name" value="T_Tr_GTP-bd_dom"/>
</dbReference>
<dbReference type="HAMAP" id="MF_00100_B">
    <property type="entry name" value="IF_2_B"/>
    <property type="match status" value="1"/>
</dbReference>
<dbReference type="STRING" id="1797542.A3J59_05085"/>
<keyword evidence="3 7" id="KW-0396">Initiation factor</keyword>
<dbReference type="InterPro" id="IPR036925">
    <property type="entry name" value="TIF_IF2_dom3_sf"/>
</dbReference>
<feature type="domain" description="Tr-type G" evidence="9">
    <location>
        <begin position="166"/>
        <end position="333"/>
    </location>
</feature>
<keyword evidence="5 7" id="KW-0648">Protein biosynthesis</keyword>
<evidence type="ECO:0000256" key="3">
    <source>
        <dbReference type="ARBA" id="ARBA00022540"/>
    </source>
</evidence>
<dbReference type="Gene3D" id="3.40.50.300">
    <property type="entry name" value="P-loop containing nucleotide triphosphate hydrolases"/>
    <property type="match status" value="1"/>
</dbReference>
<name>A0A1G1YE38_9BACT</name>
<dbReference type="Pfam" id="PF11987">
    <property type="entry name" value="IF-2"/>
    <property type="match status" value="1"/>
</dbReference>
<evidence type="ECO:0000256" key="6">
    <source>
        <dbReference type="ARBA" id="ARBA00023134"/>
    </source>
</evidence>
<evidence type="ECO:0000256" key="1">
    <source>
        <dbReference type="ARBA" id="ARBA00007733"/>
    </source>
</evidence>
<evidence type="ECO:0000256" key="7">
    <source>
        <dbReference type="HAMAP-Rule" id="MF_00100"/>
    </source>
</evidence>
<evidence type="ECO:0000313" key="11">
    <source>
        <dbReference type="Proteomes" id="UP000177310"/>
    </source>
</evidence>
<dbReference type="FunFam" id="3.40.50.300:FF:000019">
    <property type="entry name" value="Translation initiation factor IF-2"/>
    <property type="match status" value="1"/>
</dbReference>
<dbReference type="CDD" id="cd01887">
    <property type="entry name" value="IF2_eIF5B"/>
    <property type="match status" value="1"/>
</dbReference>
<dbReference type="AlphaFoldDB" id="A0A1G1YE38"/>
<dbReference type="Gene3D" id="2.40.30.10">
    <property type="entry name" value="Translation factors"/>
    <property type="match status" value="2"/>
</dbReference>
<dbReference type="GO" id="GO:0005737">
    <property type="term" value="C:cytoplasm"/>
    <property type="evidence" value="ECO:0007669"/>
    <property type="project" value="UniProtKB-SubCell"/>
</dbReference>
<dbReference type="InterPro" id="IPR053905">
    <property type="entry name" value="EF-G-like_DII"/>
</dbReference>
<dbReference type="SUPFAM" id="SSF50447">
    <property type="entry name" value="Translation proteins"/>
    <property type="match status" value="2"/>
</dbReference>
<evidence type="ECO:0000259" key="9">
    <source>
        <dbReference type="PROSITE" id="PS51722"/>
    </source>
</evidence>
<feature type="binding site" evidence="7">
    <location>
        <begin position="275"/>
        <end position="278"/>
    </location>
    <ligand>
        <name>GTP</name>
        <dbReference type="ChEBI" id="CHEBI:37565"/>
    </ligand>
</feature>
<dbReference type="SUPFAM" id="SSF52540">
    <property type="entry name" value="P-loop containing nucleoside triphosphate hydrolases"/>
    <property type="match status" value="1"/>
</dbReference>
<dbReference type="Pfam" id="PF00009">
    <property type="entry name" value="GTP_EFTU"/>
    <property type="match status" value="1"/>
</dbReference>
<proteinExistence type="inferred from homology"/>
<dbReference type="InterPro" id="IPR015760">
    <property type="entry name" value="TIF_IF2"/>
</dbReference>
<evidence type="ECO:0000256" key="2">
    <source>
        <dbReference type="ARBA" id="ARBA00020675"/>
    </source>
</evidence>
<dbReference type="Pfam" id="PF22042">
    <property type="entry name" value="EF-G_D2"/>
    <property type="match status" value="1"/>
</dbReference>
<evidence type="ECO:0000256" key="8">
    <source>
        <dbReference type="RuleBase" id="RU000644"/>
    </source>
</evidence>
<dbReference type="CDD" id="cd03702">
    <property type="entry name" value="IF2_mtIF2_II"/>
    <property type="match status" value="1"/>
</dbReference>
<accession>A0A1G1YE38</accession>
<dbReference type="GO" id="GO:0003743">
    <property type="term" value="F:translation initiation factor activity"/>
    <property type="evidence" value="ECO:0007669"/>
    <property type="project" value="UniProtKB-UniRule"/>
</dbReference>
<organism evidence="10 11">
    <name type="scientific">Candidatus Buchananbacteria bacterium RIFCSPHIGHO2_02_FULL_56_16</name>
    <dbReference type="NCBI Taxonomy" id="1797542"/>
    <lineage>
        <taxon>Bacteria</taxon>
        <taxon>Candidatus Buchananiibacteriota</taxon>
    </lineage>
</organism>
<comment type="similarity">
    <text evidence="1 7 8">Belongs to the TRAFAC class translation factor GTPase superfamily. Classic translation factor GTPase family. IF-2 subfamily.</text>
</comment>
<evidence type="ECO:0000256" key="4">
    <source>
        <dbReference type="ARBA" id="ARBA00022741"/>
    </source>
</evidence>
<comment type="function">
    <text evidence="7 8">One of the essential components for the initiation of protein synthesis. Protects formylmethionyl-tRNA from spontaneous hydrolysis and promotes its binding to the 30S ribosomal subunits. Also involved in the hydrolysis of GTP during the formation of the 70S ribosomal complex.</text>
</comment>